<dbReference type="EMBL" id="RWJN01000509">
    <property type="protein sequence ID" value="TCD61069.1"/>
    <property type="molecule type" value="Genomic_DNA"/>
</dbReference>
<keyword evidence="5" id="KW-0238">DNA-binding</keyword>
<dbReference type="InterPro" id="IPR050634">
    <property type="entry name" value="DNA_Topoisomerase_II"/>
</dbReference>
<dbReference type="Gene3D" id="3.30.565.10">
    <property type="entry name" value="Histidine kinase-like ATPase, C-terminal domain"/>
    <property type="match status" value="1"/>
</dbReference>
<organism evidence="8 9">
    <name type="scientific">Steccherinum ochraceum</name>
    <dbReference type="NCBI Taxonomy" id="92696"/>
    <lineage>
        <taxon>Eukaryota</taxon>
        <taxon>Fungi</taxon>
        <taxon>Dikarya</taxon>
        <taxon>Basidiomycota</taxon>
        <taxon>Agaricomycotina</taxon>
        <taxon>Agaricomycetes</taxon>
        <taxon>Polyporales</taxon>
        <taxon>Steccherinaceae</taxon>
        <taxon>Steccherinum</taxon>
    </lineage>
</organism>
<evidence type="ECO:0000256" key="2">
    <source>
        <dbReference type="ARBA" id="ARBA00001946"/>
    </source>
</evidence>
<evidence type="ECO:0000313" key="9">
    <source>
        <dbReference type="Proteomes" id="UP000292702"/>
    </source>
</evidence>
<comment type="caution">
    <text evidence="8">The sequence shown here is derived from an EMBL/GenBank/DDBJ whole genome shotgun (WGS) entry which is preliminary data.</text>
</comment>
<gene>
    <name evidence="8" type="primary">TOP2_2</name>
    <name evidence="8" type="ORF">EIP91_009073</name>
</gene>
<dbReference type="GO" id="GO:0000819">
    <property type="term" value="P:sister chromatid segregation"/>
    <property type="evidence" value="ECO:0007669"/>
    <property type="project" value="TreeGrafter"/>
</dbReference>
<evidence type="ECO:0000256" key="3">
    <source>
        <dbReference type="ARBA" id="ARBA00012895"/>
    </source>
</evidence>
<feature type="compositionally biased region" description="Acidic residues" evidence="7">
    <location>
        <begin position="1"/>
        <end position="10"/>
    </location>
</feature>
<dbReference type="InterPro" id="IPR036890">
    <property type="entry name" value="HATPase_C_sf"/>
</dbReference>
<dbReference type="GO" id="GO:0000712">
    <property type="term" value="P:resolution of meiotic recombination intermediates"/>
    <property type="evidence" value="ECO:0007669"/>
    <property type="project" value="TreeGrafter"/>
</dbReference>
<dbReference type="STRING" id="92696.A0A4R0RA88"/>
<proteinExistence type="predicted"/>
<dbReference type="GO" id="GO:0005634">
    <property type="term" value="C:nucleus"/>
    <property type="evidence" value="ECO:0007669"/>
    <property type="project" value="TreeGrafter"/>
</dbReference>
<dbReference type="GO" id="GO:0003677">
    <property type="term" value="F:DNA binding"/>
    <property type="evidence" value="ECO:0007669"/>
    <property type="project" value="UniProtKB-KW"/>
</dbReference>
<dbReference type="PANTHER" id="PTHR10169:SF38">
    <property type="entry name" value="DNA TOPOISOMERASE 2"/>
    <property type="match status" value="1"/>
</dbReference>
<feature type="region of interest" description="Disordered" evidence="7">
    <location>
        <begin position="1"/>
        <end position="88"/>
    </location>
</feature>
<accession>A0A4R0RA88</accession>
<dbReference type="PANTHER" id="PTHR10169">
    <property type="entry name" value="DNA TOPOISOMERASE/GYRASE"/>
    <property type="match status" value="1"/>
</dbReference>
<evidence type="ECO:0000256" key="1">
    <source>
        <dbReference type="ARBA" id="ARBA00000185"/>
    </source>
</evidence>
<evidence type="ECO:0000313" key="8">
    <source>
        <dbReference type="EMBL" id="TCD61069.1"/>
    </source>
</evidence>
<keyword evidence="6 8" id="KW-0413">Isomerase</keyword>
<keyword evidence="9" id="KW-1185">Reference proteome</keyword>
<protein>
    <recommendedName>
        <fullName evidence="3">DNA topoisomerase (ATP-hydrolyzing)</fullName>
        <ecNumber evidence="3">5.6.2.2</ecNumber>
    </recommendedName>
</protein>
<dbReference type="EC" id="5.6.2.2" evidence="3"/>
<evidence type="ECO:0000256" key="6">
    <source>
        <dbReference type="ARBA" id="ARBA00023235"/>
    </source>
</evidence>
<dbReference type="Proteomes" id="UP000292702">
    <property type="component" value="Unassembled WGS sequence"/>
</dbReference>
<sequence length="136" mass="14962">MSSSEEENFDMDVSGSESEDYAPAPKKKAPAKPKPAAKPAAKPKAAPKKKVLVDKDDNADDIMVVNDSADEAEPDEPAAAPAKGKKTASEMYQKLTQLEHILKRPDSYIGSVESLTAPMWVWDSENKRMVQREIKF</sequence>
<evidence type="ECO:0000256" key="7">
    <source>
        <dbReference type="SAM" id="MobiDB-lite"/>
    </source>
</evidence>
<comment type="cofactor">
    <cofactor evidence="2">
        <name>Mg(2+)</name>
        <dbReference type="ChEBI" id="CHEBI:18420"/>
    </cofactor>
</comment>
<name>A0A4R0RA88_9APHY</name>
<evidence type="ECO:0000256" key="5">
    <source>
        <dbReference type="ARBA" id="ARBA00023125"/>
    </source>
</evidence>
<comment type="catalytic activity">
    <reaction evidence="1">
        <text>ATP-dependent breakage, passage and rejoining of double-stranded DNA.</text>
        <dbReference type="EC" id="5.6.2.2"/>
    </reaction>
</comment>
<dbReference type="AlphaFoldDB" id="A0A4R0RA88"/>
<dbReference type="GO" id="GO:0003918">
    <property type="term" value="F:DNA topoisomerase type II (double strand cut, ATP-hydrolyzing) activity"/>
    <property type="evidence" value="ECO:0007669"/>
    <property type="project" value="UniProtKB-EC"/>
</dbReference>
<evidence type="ECO:0000256" key="4">
    <source>
        <dbReference type="ARBA" id="ARBA00023029"/>
    </source>
</evidence>
<keyword evidence="4" id="KW-0799">Topoisomerase</keyword>
<reference evidence="8 9" key="1">
    <citation type="submission" date="2018-11" db="EMBL/GenBank/DDBJ databases">
        <title>Genome assembly of Steccherinum ochraceum LE-BIN_3174, the white-rot fungus of the Steccherinaceae family (The Residual Polyporoid clade, Polyporales, Basidiomycota).</title>
        <authorList>
            <person name="Fedorova T.V."/>
            <person name="Glazunova O.A."/>
            <person name="Landesman E.O."/>
            <person name="Moiseenko K.V."/>
            <person name="Psurtseva N.V."/>
            <person name="Savinova O.S."/>
            <person name="Shakhova N.V."/>
            <person name="Tyazhelova T.V."/>
            <person name="Vasina D.V."/>
        </authorList>
    </citation>
    <scope>NUCLEOTIDE SEQUENCE [LARGE SCALE GENOMIC DNA]</scope>
    <source>
        <strain evidence="8 9">LE-BIN_3174</strain>
    </source>
</reference>
<dbReference type="OrthoDB" id="3265065at2759"/>